<reference evidence="2" key="1">
    <citation type="submission" date="2019-09" db="EMBL/GenBank/DDBJ databases">
        <title>Draft genome information of white flower Hibiscus syriacus.</title>
        <authorList>
            <person name="Kim Y.-M."/>
        </authorList>
    </citation>
    <scope>NUCLEOTIDE SEQUENCE [LARGE SCALE GENOMIC DNA]</scope>
    <source>
        <strain evidence="2">YM2019G1</strain>
    </source>
</reference>
<comment type="caution">
    <text evidence="2">The sequence shown here is derived from an EMBL/GenBank/DDBJ whole genome shotgun (WGS) entry which is preliminary data.</text>
</comment>
<evidence type="ECO:0000313" key="3">
    <source>
        <dbReference type="Proteomes" id="UP000436088"/>
    </source>
</evidence>
<name>A0A6A2X9X1_HIBSY</name>
<proteinExistence type="predicted"/>
<evidence type="ECO:0000256" key="1">
    <source>
        <dbReference type="SAM" id="MobiDB-lite"/>
    </source>
</evidence>
<sequence>MAARDIPTNDDQMKHPEFLNTTEACSFLALGECCCHLFSNITIHTPQAVAVSGSPSGGNSQIPGGDETFVPNPGFEAPIPGGHGGARH</sequence>
<accession>A0A6A2X9X1</accession>
<dbReference type="PANTHER" id="PTHR36733:SF1">
    <property type="entry name" value="CELL WALL PROTEIN-RELATED"/>
    <property type="match status" value="1"/>
</dbReference>
<gene>
    <name evidence="2" type="ORF">F3Y22_tig00112857pilonHSYRG00225</name>
</gene>
<organism evidence="2 3">
    <name type="scientific">Hibiscus syriacus</name>
    <name type="common">Rose of Sharon</name>
    <dbReference type="NCBI Taxonomy" id="106335"/>
    <lineage>
        <taxon>Eukaryota</taxon>
        <taxon>Viridiplantae</taxon>
        <taxon>Streptophyta</taxon>
        <taxon>Embryophyta</taxon>
        <taxon>Tracheophyta</taxon>
        <taxon>Spermatophyta</taxon>
        <taxon>Magnoliopsida</taxon>
        <taxon>eudicotyledons</taxon>
        <taxon>Gunneridae</taxon>
        <taxon>Pentapetalae</taxon>
        <taxon>rosids</taxon>
        <taxon>malvids</taxon>
        <taxon>Malvales</taxon>
        <taxon>Malvaceae</taxon>
        <taxon>Malvoideae</taxon>
        <taxon>Hibiscus</taxon>
    </lineage>
</organism>
<dbReference type="PANTHER" id="PTHR36733">
    <property type="entry name" value="CELL WALL PROTEIN-RELATED"/>
    <property type="match status" value="1"/>
</dbReference>
<feature type="region of interest" description="Disordered" evidence="1">
    <location>
        <begin position="51"/>
        <end position="88"/>
    </location>
</feature>
<dbReference type="InterPro" id="IPR034565">
    <property type="entry name" value="Put_cell_wall"/>
</dbReference>
<protein>
    <submittedName>
        <fullName evidence="2">Uncharacterized protein</fullName>
    </submittedName>
</protein>
<dbReference type="Proteomes" id="UP000436088">
    <property type="component" value="Unassembled WGS sequence"/>
</dbReference>
<dbReference type="EMBL" id="VEPZ02001661">
    <property type="protein sequence ID" value="KAE8664065.1"/>
    <property type="molecule type" value="Genomic_DNA"/>
</dbReference>
<feature type="compositionally biased region" description="Polar residues" evidence="1">
    <location>
        <begin position="53"/>
        <end position="62"/>
    </location>
</feature>
<keyword evidence="3" id="KW-1185">Reference proteome</keyword>
<dbReference type="AlphaFoldDB" id="A0A6A2X9X1"/>
<evidence type="ECO:0000313" key="2">
    <source>
        <dbReference type="EMBL" id="KAE8664065.1"/>
    </source>
</evidence>